<keyword evidence="1" id="KW-0472">Membrane</keyword>
<name>A0A975GHI8_9BACT</name>
<feature type="transmembrane region" description="Helical" evidence="1">
    <location>
        <begin position="16"/>
        <end position="34"/>
    </location>
</feature>
<keyword evidence="1" id="KW-0812">Transmembrane</keyword>
<protein>
    <submittedName>
        <fullName evidence="2">Uncharacterized protein</fullName>
    </submittedName>
</protein>
<proteinExistence type="predicted"/>
<gene>
    <name evidence="2" type="ORF">dnl_37820</name>
</gene>
<dbReference type="KEGG" id="dli:dnl_37820"/>
<sequence length="43" mass="4574">MPAISRPVGSAPLLPALYNLSLCIAKMIIGLGQIRGDFKRFSG</sequence>
<accession>A0A975GHI8</accession>
<dbReference type="AlphaFoldDB" id="A0A975GHI8"/>
<organism evidence="2 3">
    <name type="scientific">Desulfonema limicola</name>
    <dbReference type="NCBI Taxonomy" id="45656"/>
    <lineage>
        <taxon>Bacteria</taxon>
        <taxon>Pseudomonadati</taxon>
        <taxon>Thermodesulfobacteriota</taxon>
        <taxon>Desulfobacteria</taxon>
        <taxon>Desulfobacterales</taxon>
        <taxon>Desulfococcaceae</taxon>
        <taxon>Desulfonema</taxon>
    </lineage>
</organism>
<evidence type="ECO:0000313" key="2">
    <source>
        <dbReference type="EMBL" id="QTA81447.1"/>
    </source>
</evidence>
<reference evidence="2" key="1">
    <citation type="journal article" date="2021" name="Microb. Physiol.">
        <title>Proteogenomic Insights into the Physiology of Marine, Sulfate-Reducing, Filamentous Desulfonema limicola and Desulfonema magnum.</title>
        <authorList>
            <person name="Schnaars V."/>
            <person name="Wohlbrand L."/>
            <person name="Scheve S."/>
            <person name="Hinrichs C."/>
            <person name="Reinhardt R."/>
            <person name="Rabus R."/>
        </authorList>
    </citation>
    <scope>NUCLEOTIDE SEQUENCE</scope>
    <source>
        <strain evidence="2">5ac10</strain>
    </source>
</reference>
<evidence type="ECO:0000313" key="3">
    <source>
        <dbReference type="Proteomes" id="UP000663720"/>
    </source>
</evidence>
<evidence type="ECO:0000256" key="1">
    <source>
        <dbReference type="SAM" id="Phobius"/>
    </source>
</evidence>
<dbReference type="EMBL" id="CP061799">
    <property type="protein sequence ID" value="QTA81447.1"/>
    <property type="molecule type" value="Genomic_DNA"/>
</dbReference>
<dbReference type="Proteomes" id="UP000663720">
    <property type="component" value="Chromosome"/>
</dbReference>
<keyword evidence="3" id="KW-1185">Reference proteome</keyword>
<keyword evidence="1" id="KW-1133">Transmembrane helix</keyword>